<comment type="catalytic activity">
    <reaction evidence="14">
        <text>adenosine(37) in tRNA + 2 reduced [2Fe-2S]-[ferredoxin] + 2 S-adenosyl-L-methionine = 2-methyladenosine(37) in tRNA + 5'-deoxyadenosine + L-methionine + 2 oxidized [2Fe-2S]-[ferredoxin] + S-adenosyl-L-homocysteine</text>
        <dbReference type="Rhea" id="RHEA:43332"/>
        <dbReference type="Rhea" id="RHEA-COMP:10000"/>
        <dbReference type="Rhea" id="RHEA-COMP:10001"/>
        <dbReference type="Rhea" id="RHEA-COMP:10162"/>
        <dbReference type="Rhea" id="RHEA-COMP:10485"/>
        <dbReference type="ChEBI" id="CHEBI:17319"/>
        <dbReference type="ChEBI" id="CHEBI:33737"/>
        <dbReference type="ChEBI" id="CHEBI:33738"/>
        <dbReference type="ChEBI" id="CHEBI:57844"/>
        <dbReference type="ChEBI" id="CHEBI:57856"/>
        <dbReference type="ChEBI" id="CHEBI:59789"/>
        <dbReference type="ChEBI" id="CHEBI:74411"/>
        <dbReference type="ChEBI" id="CHEBI:74497"/>
        <dbReference type="EC" id="2.1.1.192"/>
    </reaction>
</comment>
<evidence type="ECO:0000256" key="12">
    <source>
        <dbReference type="ARBA" id="ARBA00023014"/>
    </source>
</evidence>
<comment type="cofactor">
    <cofactor evidence="14">
        <name>[4Fe-4S] cluster</name>
        <dbReference type="ChEBI" id="CHEBI:49883"/>
    </cofactor>
    <text evidence="14">Binds 1 [4Fe-4S] cluster. The cluster is coordinated with 3 cysteines and an exchangeable S-adenosyl-L-methionine.</text>
</comment>
<feature type="active site" description="S-methylcysteine intermediate" evidence="14">
    <location>
        <position position="375"/>
    </location>
</feature>
<dbReference type="Pfam" id="PF21016">
    <property type="entry name" value="RlmN_N"/>
    <property type="match status" value="1"/>
</dbReference>
<evidence type="ECO:0000256" key="8">
    <source>
        <dbReference type="ARBA" id="ARBA00022691"/>
    </source>
</evidence>
<keyword evidence="4 14" id="KW-0963">Cytoplasm</keyword>
<dbReference type="GO" id="GO:0005737">
    <property type="term" value="C:cytoplasm"/>
    <property type="evidence" value="ECO:0007669"/>
    <property type="project" value="UniProtKB-SubCell"/>
</dbReference>
<dbReference type="GO" id="GO:0030488">
    <property type="term" value="P:tRNA methylation"/>
    <property type="evidence" value="ECO:0007669"/>
    <property type="project" value="UniProtKB-UniRule"/>
</dbReference>
<dbReference type="InterPro" id="IPR027492">
    <property type="entry name" value="RNA_MTrfase_RlmN"/>
</dbReference>
<feature type="binding site" evidence="14">
    <location>
        <position position="332"/>
    </location>
    <ligand>
        <name>S-adenosyl-L-methionine</name>
        <dbReference type="ChEBI" id="CHEBI:59789"/>
    </ligand>
</feature>
<comment type="similarity">
    <text evidence="2 14">Belongs to the radical SAM superfamily. RlmN family.</text>
</comment>
<organism evidence="16 17">
    <name type="scientific">Novipirellula herctigrandis</name>
    <dbReference type="NCBI Taxonomy" id="2527986"/>
    <lineage>
        <taxon>Bacteria</taxon>
        <taxon>Pseudomonadati</taxon>
        <taxon>Planctomycetota</taxon>
        <taxon>Planctomycetia</taxon>
        <taxon>Pirellulales</taxon>
        <taxon>Pirellulaceae</taxon>
        <taxon>Novipirellula</taxon>
    </lineage>
</organism>
<dbReference type="HAMAP" id="MF_01849">
    <property type="entry name" value="RNA_methyltr_RlmN"/>
    <property type="match status" value="1"/>
</dbReference>
<feature type="binding site" evidence="14">
    <location>
        <position position="159"/>
    </location>
    <ligand>
        <name>[4Fe-4S] cluster</name>
        <dbReference type="ChEBI" id="CHEBI:49883"/>
        <note>4Fe-4S-S-AdoMet</note>
    </ligand>
</feature>
<dbReference type="GO" id="GO:0002935">
    <property type="term" value="F:tRNA (adenine(37)-C2)-methyltransferase activity"/>
    <property type="evidence" value="ECO:0007669"/>
    <property type="project" value="UniProtKB-UniRule"/>
</dbReference>
<comment type="function">
    <text evidence="14">Specifically methylates position 2 of adenine 2503 in 23S rRNA and position 2 of adenine 37 in tRNAs.</text>
</comment>
<keyword evidence="8 14" id="KW-0949">S-adenosyl-L-methionine</keyword>
<comment type="miscellaneous">
    <text evidence="14">Reaction proceeds by a ping-pong mechanism involving intermediate methylation of a conserved cysteine residue.</text>
</comment>
<proteinExistence type="inferred from homology"/>
<keyword evidence="3 14" id="KW-0004">4Fe-4S</keyword>
<name>A0A5C5YNT8_9BACT</name>
<dbReference type="OrthoDB" id="9793973at2"/>
<keyword evidence="13 14" id="KW-1015">Disulfide bond</keyword>
<feature type="binding site" evidence="14">
    <location>
        <position position="152"/>
    </location>
    <ligand>
        <name>[4Fe-4S] cluster</name>
        <dbReference type="ChEBI" id="CHEBI:49883"/>
        <note>4Fe-4S-S-AdoMet</note>
    </ligand>
</feature>
<dbReference type="EMBL" id="SJPJ01000002">
    <property type="protein sequence ID" value="TWT76632.1"/>
    <property type="molecule type" value="Genomic_DNA"/>
</dbReference>
<keyword evidence="17" id="KW-1185">Reference proteome</keyword>
<dbReference type="InterPro" id="IPR040072">
    <property type="entry name" value="Methyltransferase_A"/>
</dbReference>
<evidence type="ECO:0000256" key="11">
    <source>
        <dbReference type="ARBA" id="ARBA00023004"/>
    </source>
</evidence>
<sequence length="385" mass="42454">MHHRFLVLFLNVSAVELPVVQSTPDIGTAPSADTRDATNQPTRQHLLDINQTSLKAWLAEKGQPSFRAKQIWEWVYAQRASSFDEMTNLPKSLREELAKSFVIYQATEAAVTTSTDGTDKLLIRLCDGGEVECVLLRDGPRRSICVSSQVGCAMGCVFCASGLDGVDRNLTRGEILEQMLRLQARLMPDERLSHIVMMGMGEPLANLDRVLESLDVARSPEGLGISPRRITISTVGLPPAIDRLSQHGVPYNLAVSLHAPNDELRSELVPVNKKIGIDAILDAADRYFDSSGRRLTFEYVLLGGVNDSDACARELASLLRKRTVLLNVIPYNPVSGLPYKTPSPQAISRFKETLVSGGINVMFRQRKGDEIDAACGQLRRNRKTT</sequence>
<dbReference type="SFLD" id="SFLDS00029">
    <property type="entry name" value="Radical_SAM"/>
    <property type="match status" value="1"/>
</dbReference>
<evidence type="ECO:0000256" key="13">
    <source>
        <dbReference type="ARBA" id="ARBA00023157"/>
    </source>
</evidence>
<evidence type="ECO:0000256" key="2">
    <source>
        <dbReference type="ARBA" id="ARBA00007544"/>
    </source>
</evidence>
<feature type="binding site" evidence="14">
    <location>
        <begin position="256"/>
        <end position="258"/>
    </location>
    <ligand>
        <name>S-adenosyl-L-methionine</name>
        <dbReference type="ChEBI" id="CHEBI:59789"/>
    </ligand>
</feature>
<accession>A0A5C5YNT8</accession>
<dbReference type="AlphaFoldDB" id="A0A5C5YNT8"/>
<dbReference type="PIRSF" id="PIRSF006004">
    <property type="entry name" value="CHP00048"/>
    <property type="match status" value="1"/>
</dbReference>
<keyword evidence="5 14" id="KW-0698">rRNA processing</keyword>
<dbReference type="PANTHER" id="PTHR30544:SF5">
    <property type="entry name" value="RADICAL SAM CORE DOMAIN-CONTAINING PROTEIN"/>
    <property type="match status" value="1"/>
</dbReference>
<keyword evidence="6 14" id="KW-0489">Methyltransferase</keyword>
<dbReference type="GO" id="GO:0000049">
    <property type="term" value="F:tRNA binding"/>
    <property type="evidence" value="ECO:0007669"/>
    <property type="project" value="UniProtKB-UniRule"/>
</dbReference>
<dbReference type="GO" id="GO:0070040">
    <property type="term" value="F:rRNA (adenine(2503)-C2-)-methyltransferase activity"/>
    <property type="evidence" value="ECO:0007669"/>
    <property type="project" value="UniProtKB-UniRule"/>
</dbReference>
<keyword evidence="10 14" id="KW-0479">Metal-binding</keyword>
<evidence type="ECO:0000256" key="5">
    <source>
        <dbReference type="ARBA" id="ARBA00022552"/>
    </source>
</evidence>
<dbReference type="Pfam" id="PF04055">
    <property type="entry name" value="Radical_SAM"/>
    <property type="match status" value="1"/>
</dbReference>
<dbReference type="CDD" id="cd01335">
    <property type="entry name" value="Radical_SAM"/>
    <property type="match status" value="1"/>
</dbReference>
<dbReference type="PROSITE" id="PS51918">
    <property type="entry name" value="RADICAL_SAM"/>
    <property type="match status" value="1"/>
</dbReference>
<reference evidence="16 17" key="1">
    <citation type="submission" date="2019-02" db="EMBL/GenBank/DDBJ databases">
        <title>Deep-cultivation of Planctomycetes and their phenomic and genomic characterization uncovers novel biology.</title>
        <authorList>
            <person name="Wiegand S."/>
            <person name="Jogler M."/>
            <person name="Boedeker C."/>
            <person name="Pinto D."/>
            <person name="Vollmers J."/>
            <person name="Rivas-Marin E."/>
            <person name="Kohn T."/>
            <person name="Peeters S.H."/>
            <person name="Heuer A."/>
            <person name="Rast P."/>
            <person name="Oberbeckmann S."/>
            <person name="Bunk B."/>
            <person name="Jeske O."/>
            <person name="Meyerdierks A."/>
            <person name="Storesund J.E."/>
            <person name="Kallscheuer N."/>
            <person name="Luecker S."/>
            <person name="Lage O.M."/>
            <person name="Pohl T."/>
            <person name="Merkel B.J."/>
            <person name="Hornburger P."/>
            <person name="Mueller R.-W."/>
            <person name="Bruemmer F."/>
            <person name="Labrenz M."/>
            <person name="Spormann A.M."/>
            <person name="Op Den Camp H."/>
            <person name="Overmann J."/>
            <person name="Amann R."/>
            <person name="Jetten M.S.M."/>
            <person name="Mascher T."/>
            <person name="Medema M.H."/>
            <person name="Devos D.P."/>
            <person name="Kaster A.-K."/>
            <person name="Ovreas L."/>
            <person name="Rohde M."/>
            <person name="Galperin M.Y."/>
            <person name="Jogler C."/>
        </authorList>
    </citation>
    <scope>NUCLEOTIDE SEQUENCE [LARGE SCALE GENOMIC DNA]</scope>
    <source>
        <strain evidence="16 17">CA13</strain>
    </source>
</reference>
<evidence type="ECO:0000256" key="1">
    <source>
        <dbReference type="ARBA" id="ARBA00004496"/>
    </source>
</evidence>
<feature type="binding site" evidence="14">
    <location>
        <position position="233"/>
    </location>
    <ligand>
        <name>S-adenosyl-L-methionine</name>
        <dbReference type="ChEBI" id="CHEBI:59789"/>
    </ligand>
</feature>
<keyword evidence="11 14" id="KW-0408">Iron</keyword>
<evidence type="ECO:0000256" key="6">
    <source>
        <dbReference type="ARBA" id="ARBA00022603"/>
    </source>
</evidence>
<evidence type="ECO:0000256" key="4">
    <source>
        <dbReference type="ARBA" id="ARBA00022490"/>
    </source>
</evidence>
<comment type="caution">
    <text evidence="14">Lacks conserved residue(s) required for the propagation of feature annotation.</text>
</comment>
<comment type="catalytic activity">
    <reaction evidence="14">
        <text>adenosine(2503) in 23S rRNA + 2 reduced [2Fe-2S]-[ferredoxin] + 2 S-adenosyl-L-methionine = 2-methyladenosine(2503) in 23S rRNA + 5'-deoxyadenosine + L-methionine + 2 oxidized [2Fe-2S]-[ferredoxin] + S-adenosyl-L-homocysteine</text>
        <dbReference type="Rhea" id="RHEA:42916"/>
        <dbReference type="Rhea" id="RHEA-COMP:10000"/>
        <dbReference type="Rhea" id="RHEA-COMP:10001"/>
        <dbReference type="Rhea" id="RHEA-COMP:10152"/>
        <dbReference type="Rhea" id="RHEA-COMP:10282"/>
        <dbReference type="ChEBI" id="CHEBI:17319"/>
        <dbReference type="ChEBI" id="CHEBI:33737"/>
        <dbReference type="ChEBI" id="CHEBI:33738"/>
        <dbReference type="ChEBI" id="CHEBI:57844"/>
        <dbReference type="ChEBI" id="CHEBI:57856"/>
        <dbReference type="ChEBI" id="CHEBI:59789"/>
        <dbReference type="ChEBI" id="CHEBI:74411"/>
        <dbReference type="ChEBI" id="CHEBI:74497"/>
        <dbReference type="EC" id="2.1.1.192"/>
    </reaction>
</comment>
<evidence type="ECO:0000256" key="3">
    <source>
        <dbReference type="ARBA" id="ARBA00022485"/>
    </source>
</evidence>
<dbReference type="InterPro" id="IPR004383">
    <property type="entry name" value="rRNA_lsu_MTrfase_RlmN/Cfr"/>
</dbReference>
<gene>
    <name evidence="14 16" type="primary">rlmN</name>
    <name evidence="16" type="ORF">CA13_71290</name>
</gene>
<feature type="domain" description="Radical SAM core" evidence="15">
    <location>
        <begin position="138"/>
        <end position="370"/>
    </location>
</feature>
<dbReference type="GO" id="GO:0070475">
    <property type="term" value="P:rRNA base methylation"/>
    <property type="evidence" value="ECO:0007669"/>
    <property type="project" value="UniProtKB-UniRule"/>
</dbReference>
<comment type="caution">
    <text evidence="16">The sequence shown here is derived from an EMBL/GenBank/DDBJ whole genome shotgun (WGS) entry which is preliminary data.</text>
</comment>
<dbReference type="SFLD" id="SFLDF00275">
    <property type="entry name" value="adenosine_C2_methyltransferase"/>
    <property type="match status" value="1"/>
</dbReference>
<protein>
    <recommendedName>
        <fullName evidence="14">Probable dual-specificity RNA methyltransferase RlmN</fullName>
        <ecNumber evidence="14">2.1.1.192</ecNumber>
    </recommendedName>
    <alternativeName>
        <fullName evidence="14">23S rRNA (adenine(2503)-C(2))-methyltransferase</fullName>
    </alternativeName>
    <alternativeName>
        <fullName evidence="14">23S rRNA m2A2503 methyltransferase</fullName>
    </alternativeName>
    <alternativeName>
        <fullName evidence="14">Ribosomal RNA large subunit methyltransferase N</fullName>
    </alternativeName>
    <alternativeName>
        <fullName evidence="14">tRNA (adenine(37)-C(2))-methyltransferase</fullName>
    </alternativeName>
    <alternativeName>
        <fullName evidence="14">tRNA m2A37 methyltransferase</fullName>
    </alternativeName>
</protein>
<dbReference type="GO" id="GO:0046872">
    <property type="term" value="F:metal ion binding"/>
    <property type="evidence" value="ECO:0007669"/>
    <property type="project" value="UniProtKB-KW"/>
</dbReference>
<dbReference type="Gene3D" id="1.10.150.530">
    <property type="match status" value="1"/>
</dbReference>
<dbReference type="GO" id="GO:0019843">
    <property type="term" value="F:rRNA binding"/>
    <property type="evidence" value="ECO:0007669"/>
    <property type="project" value="UniProtKB-UniRule"/>
</dbReference>
<dbReference type="InterPro" id="IPR007197">
    <property type="entry name" value="rSAM"/>
</dbReference>
<keyword evidence="9 14" id="KW-0819">tRNA processing</keyword>
<feature type="binding site" evidence="14">
    <location>
        <begin position="201"/>
        <end position="202"/>
    </location>
    <ligand>
        <name>S-adenosyl-L-methionine</name>
        <dbReference type="ChEBI" id="CHEBI:59789"/>
    </ligand>
</feature>
<evidence type="ECO:0000313" key="16">
    <source>
        <dbReference type="EMBL" id="TWT76632.1"/>
    </source>
</evidence>
<evidence type="ECO:0000259" key="15">
    <source>
        <dbReference type="PROSITE" id="PS51918"/>
    </source>
</evidence>
<dbReference type="NCBIfam" id="TIGR00048">
    <property type="entry name" value="rRNA_mod_RlmN"/>
    <property type="match status" value="1"/>
</dbReference>
<evidence type="ECO:0000256" key="10">
    <source>
        <dbReference type="ARBA" id="ARBA00022723"/>
    </source>
</evidence>
<dbReference type="Proteomes" id="UP000315010">
    <property type="component" value="Unassembled WGS sequence"/>
</dbReference>
<dbReference type="EC" id="2.1.1.192" evidence="14"/>
<dbReference type="InterPro" id="IPR048641">
    <property type="entry name" value="RlmN_N"/>
</dbReference>
<dbReference type="GO" id="GO:0051539">
    <property type="term" value="F:4 iron, 4 sulfur cluster binding"/>
    <property type="evidence" value="ECO:0007669"/>
    <property type="project" value="UniProtKB-UniRule"/>
</dbReference>
<evidence type="ECO:0000313" key="17">
    <source>
        <dbReference type="Proteomes" id="UP000315010"/>
    </source>
</evidence>
<dbReference type="InterPro" id="IPR013785">
    <property type="entry name" value="Aldolase_TIM"/>
</dbReference>
<dbReference type="Gene3D" id="3.20.20.70">
    <property type="entry name" value="Aldolase class I"/>
    <property type="match status" value="1"/>
</dbReference>
<feature type="binding site" evidence="14">
    <location>
        <position position="156"/>
    </location>
    <ligand>
        <name>[4Fe-4S] cluster</name>
        <dbReference type="ChEBI" id="CHEBI:49883"/>
        <note>4Fe-4S-S-AdoMet</note>
    </ligand>
</feature>
<dbReference type="InterPro" id="IPR058240">
    <property type="entry name" value="rSAM_sf"/>
</dbReference>
<dbReference type="FunFam" id="3.20.20.70:FF:000014">
    <property type="entry name" value="Probable dual-specificity RNA methyltransferase RlmN"/>
    <property type="match status" value="1"/>
</dbReference>
<keyword evidence="12 14" id="KW-0411">Iron-sulfur</keyword>
<dbReference type="PANTHER" id="PTHR30544">
    <property type="entry name" value="23S RRNA METHYLTRANSFERASE"/>
    <property type="match status" value="1"/>
</dbReference>
<dbReference type="SUPFAM" id="SSF102114">
    <property type="entry name" value="Radical SAM enzymes"/>
    <property type="match status" value="1"/>
</dbReference>
<evidence type="ECO:0000256" key="7">
    <source>
        <dbReference type="ARBA" id="ARBA00022679"/>
    </source>
</evidence>
<evidence type="ECO:0000256" key="9">
    <source>
        <dbReference type="ARBA" id="ARBA00022694"/>
    </source>
</evidence>
<evidence type="ECO:0000256" key="14">
    <source>
        <dbReference type="HAMAP-Rule" id="MF_01849"/>
    </source>
</evidence>
<comment type="subcellular location">
    <subcellularLocation>
        <location evidence="1 14">Cytoplasm</location>
    </subcellularLocation>
</comment>
<feature type="active site" description="Proton acceptor" evidence="14">
    <location>
        <position position="132"/>
    </location>
</feature>
<dbReference type="SFLD" id="SFLDG01062">
    <property type="entry name" value="methyltransferase_(Class_A)"/>
    <property type="match status" value="1"/>
</dbReference>
<keyword evidence="7 14" id="KW-0808">Transferase</keyword>